<evidence type="ECO:0000256" key="2">
    <source>
        <dbReference type="SAM" id="MobiDB-lite"/>
    </source>
</evidence>
<dbReference type="AlphaFoldDB" id="A0A9P4YS20"/>
<protein>
    <recommendedName>
        <fullName evidence="5">Kinetochore protein fta4</fullName>
    </recommendedName>
</protein>
<dbReference type="PANTHER" id="PTHR42040">
    <property type="entry name" value="INNER KINETOCHORE SUBUNIT FTA4"/>
    <property type="match status" value="1"/>
</dbReference>
<sequence>MSSQPTITQLKERFITSQTLRLATPVTPSAAFVAANARSESALDPRQLDTVSSVLEGLIQDHCRRVFAPQANRALAEQISDSYSSEAERRLRGLDADADGISKEIDLVDQDAIDALPRTWLSDRAIDQHPEEAQRYAETVERLASLNHQRRDLRRRVDRLRRMRDTVAPLKTGEAGAGVQENIVTRNGQVEKELEKMRMLLVRVTGRVGGLPDSSGRGRDRDDDEDVKPLNEVRKRTIDDFLADARVFPHQRERGL</sequence>
<name>A0A9P4YS20_9HYPO</name>
<organism evidence="3 4">
    <name type="scientific">Geosmithia morbida</name>
    <dbReference type="NCBI Taxonomy" id="1094350"/>
    <lineage>
        <taxon>Eukaryota</taxon>
        <taxon>Fungi</taxon>
        <taxon>Dikarya</taxon>
        <taxon>Ascomycota</taxon>
        <taxon>Pezizomycotina</taxon>
        <taxon>Sordariomycetes</taxon>
        <taxon>Hypocreomycetidae</taxon>
        <taxon>Hypocreales</taxon>
        <taxon>Bionectriaceae</taxon>
        <taxon>Geosmithia</taxon>
    </lineage>
</organism>
<feature type="compositionally biased region" description="Basic and acidic residues" evidence="2">
    <location>
        <begin position="216"/>
        <end position="230"/>
    </location>
</feature>
<dbReference type="Proteomes" id="UP000749293">
    <property type="component" value="Unassembled WGS sequence"/>
</dbReference>
<feature type="coiled-coil region" evidence="1">
    <location>
        <begin position="136"/>
        <end position="163"/>
    </location>
</feature>
<keyword evidence="1" id="KW-0175">Coiled coil</keyword>
<gene>
    <name evidence="3" type="ORF">GMORB2_1889</name>
</gene>
<dbReference type="OrthoDB" id="21214at2759"/>
<proteinExistence type="predicted"/>
<dbReference type="Pfam" id="PF13093">
    <property type="entry name" value="FTA4"/>
    <property type="match status" value="1"/>
</dbReference>
<evidence type="ECO:0000313" key="4">
    <source>
        <dbReference type="Proteomes" id="UP000749293"/>
    </source>
</evidence>
<dbReference type="EMBL" id="JAANYQ010000012">
    <property type="protein sequence ID" value="KAF4121482.1"/>
    <property type="molecule type" value="Genomic_DNA"/>
</dbReference>
<dbReference type="GeneID" id="55968119"/>
<evidence type="ECO:0000256" key="1">
    <source>
        <dbReference type="SAM" id="Coils"/>
    </source>
</evidence>
<keyword evidence="4" id="KW-1185">Reference proteome</keyword>
<reference evidence="3" key="1">
    <citation type="submission" date="2020-03" db="EMBL/GenBank/DDBJ databases">
        <title>Site-based positive gene gene selection in Geosmithia morbida across the United States reveals a broad range of putative effectors and factors for local host and environmental adapation.</title>
        <authorList>
            <person name="Onufrak A."/>
            <person name="Murdoch R.W."/>
            <person name="Gazis R."/>
            <person name="Huff M."/>
            <person name="Staton M."/>
            <person name="Klingeman W."/>
            <person name="Hadziabdic D."/>
        </authorList>
    </citation>
    <scope>NUCLEOTIDE SEQUENCE</scope>
    <source>
        <strain evidence="3">1262</strain>
    </source>
</reference>
<dbReference type="InterPro" id="IPR025207">
    <property type="entry name" value="Sim4_Fta4"/>
</dbReference>
<dbReference type="GO" id="GO:0031511">
    <property type="term" value="C:Mis6-Sim4 complex"/>
    <property type="evidence" value="ECO:0007669"/>
    <property type="project" value="InterPro"/>
</dbReference>
<comment type="caution">
    <text evidence="3">The sequence shown here is derived from an EMBL/GenBank/DDBJ whole genome shotgun (WGS) entry which is preliminary data.</text>
</comment>
<accession>A0A9P4YS20</accession>
<dbReference type="PANTHER" id="PTHR42040:SF1">
    <property type="entry name" value="INNER KINETOCHORE SUBUNIT FTA4"/>
    <property type="match status" value="1"/>
</dbReference>
<evidence type="ECO:0008006" key="5">
    <source>
        <dbReference type="Google" id="ProtNLM"/>
    </source>
</evidence>
<dbReference type="RefSeq" id="XP_035320134.1">
    <property type="nucleotide sequence ID" value="XM_035463870.1"/>
</dbReference>
<evidence type="ECO:0000313" key="3">
    <source>
        <dbReference type="EMBL" id="KAF4121482.1"/>
    </source>
</evidence>
<feature type="region of interest" description="Disordered" evidence="2">
    <location>
        <begin position="209"/>
        <end position="230"/>
    </location>
</feature>